<name>A0A6A6Z1E7_9PEZI</name>
<accession>A0A6A6Z1E7</accession>
<proteinExistence type="predicted"/>
<organism evidence="2">
    <name type="scientific">Mytilinidion resinicola</name>
    <dbReference type="NCBI Taxonomy" id="574789"/>
    <lineage>
        <taxon>Eukaryota</taxon>
        <taxon>Fungi</taxon>
        <taxon>Dikarya</taxon>
        <taxon>Ascomycota</taxon>
        <taxon>Pezizomycotina</taxon>
        <taxon>Dothideomycetes</taxon>
        <taxon>Pleosporomycetidae</taxon>
        <taxon>Mytilinidiales</taxon>
        <taxon>Mytilinidiaceae</taxon>
        <taxon>Mytilinidion</taxon>
    </lineage>
</organism>
<evidence type="ECO:0000313" key="2">
    <source>
        <dbReference type="EMBL" id="KAF2814992.1"/>
    </source>
</evidence>
<reference evidence="4" key="3">
    <citation type="submission" date="2025-04" db="UniProtKB">
        <authorList>
            <consortium name="RefSeq"/>
        </authorList>
    </citation>
    <scope>IDENTIFICATION</scope>
    <source>
        <strain evidence="4">CBS 304.34</strain>
    </source>
</reference>
<dbReference type="GeneID" id="54454013"/>
<evidence type="ECO:0000313" key="3">
    <source>
        <dbReference type="Proteomes" id="UP000504636"/>
    </source>
</evidence>
<dbReference type="RefSeq" id="XP_033581956.1">
    <property type="nucleotide sequence ID" value="XM_033713120.1"/>
</dbReference>
<reference evidence="4" key="2">
    <citation type="submission" date="2020-04" db="EMBL/GenBank/DDBJ databases">
        <authorList>
            <consortium name="NCBI Genome Project"/>
        </authorList>
    </citation>
    <scope>NUCLEOTIDE SEQUENCE</scope>
    <source>
        <strain evidence="4">CBS 304.34</strain>
    </source>
</reference>
<reference evidence="2 4" key="1">
    <citation type="journal article" date="2020" name="Stud. Mycol.">
        <title>101 Dothideomycetes genomes: a test case for predicting lifestyles and emergence of pathogens.</title>
        <authorList>
            <person name="Haridas S."/>
            <person name="Albert R."/>
            <person name="Binder M."/>
            <person name="Bloem J."/>
            <person name="Labutti K."/>
            <person name="Salamov A."/>
            <person name="Andreopoulos B."/>
            <person name="Baker S."/>
            <person name="Barry K."/>
            <person name="Bills G."/>
            <person name="Bluhm B."/>
            <person name="Cannon C."/>
            <person name="Castanera R."/>
            <person name="Culley D."/>
            <person name="Daum C."/>
            <person name="Ezra D."/>
            <person name="Gonzalez J."/>
            <person name="Henrissat B."/>
            <person name="Kuo A."/>
            <person name="Liang C."/>
            <person name="Lipzen A."/>
            <person name="Lutzoni F."/>
            <person name="Magnuson J."/>
            <person name="Mondo S."/>
            <person name="Nolan M."/>
            <person name="Ohm R."/>
            <person name="Pangilinan J."/>
            <person name="Park H.-J."/>
            <person name="Ramirez L."/>
            <person name="Alfaro M."/>
            <person name="Sun H."/>
            <person name="Tritt A."/>
            <person name="Yoshinaga Y."/>
            <person name="Zwiers L.-H."/>
            <person name="Turgeon B."/>
            <person name="Goodwin S."/>
            <person name="Spatafora J."/>
            <person name="Crous P."/>
            <person name="Grigoriev I."/>
        </authorList>
    </citation>
    <scope>NUCLEOTIDE SEQUENCE</scope>
    <source>
        <strain evidence="2 4">CBS 304.34</strain>
    </source>
</reference>
<gene>
    <name evidence="2 4" type="ORF">BDZ99DRAFT_188665</name>
</gene>
<dbReference type="Proteomes" id="UP000504636">
    <property type="component" value="Unplaced"/>
</dbReference>
<sequence>MPVRRRCERHRSPRRRRPQPVSTSRTPPRSVGYIPSSAAQEDWPPGSAFPCCTSSVLRARRRASPTGDTAVRRVRLLPLVSTWMDPSAATFVSFLRHT</sequence>
<protein>
    <submittedName>
        <fullName evidence="2 4">Uncharacterized protein</fullName>
    </submittedName>
</protein>
<keyword evidence="3" id="KW-1185">Reference proteome</keyword>
<dbReference type="EMBL" id="MU003694">
    <property type="protein sequence ID" value="KAF2814992.1"/>
    <property type="molecule type" value="Genomic_DNA"/>
</dbReference>
<dbReference type="AlphaFoldDB" id="A0A6A6Z1E7"/>
<feature type="compositionally biased region" description="Basic residues" evidence="1">
    <location>
        <begin position="1"/>
        <end position="18"/>
    </location>
</feature>
<feature type="compositionally biased region" description="Low complexity" evidence="1">
    <location>
        <begin position="19"/>
        <end position="31"/>
    </location>
</feature>
<evidence type="ECO:0000313" key="4">
    <source>
        <dbReference type="RefSeq" id="XP_033581956.1"/>
    </source>
</evidence>
<evidence type="ECO:0000256" key="1">
    <source>
        <dbReference type="SAM" id="MobiDB-lite"/>
    </source>
</evidence>
<feature type="region of interest" description="Disordered" evidence="1">
    <location>
        <begin position="1"/>
        <end position="46"/>
    </location>
</feature>